<dbReference type="Gene3D" id="3.90.320.10">
    <property type="match status" value="1"/>
</dbReference>
<dbReference type="PROSITE" id="PS50966">
    <property type="entry name" value="ZF_SWIM"/>
    <property type="match status" value="1"/>
</dbReference>
<dbReference type="Pfam" id="PF09588">
    <property type="entry name" value="YqaJ"/>
    <property type="match status" value="1"/>
</dbReference>
<evidence type="ECO:0000256" key="1">
    <source>
        <dbReference type="PROSITE-ProRule" id="PRU00325"/>
    </source>
</evidence>
<organism evidence="3 4">
    <name type="scientific">Porites lobata</name>
    <dbReference type="NCBI Taxonomy" id="104759"/>
    <lineage>
        <taxon>Eukaryota</taxon>
        <taxon>Metazoa</taxon>
        <taxon>Cnidaria</taxon>
        <taxon>Anthozoa</taxon>
        <taxon>Hexacorallia</taxon>
        <taxon>Scleractinia</taxon>
        <taxon>Fungiina</taxon>
        <taxon>Poritidae</taxon>
        <taxon>Porites</taxon>
    </lineage>
</organism>
<feature type="domain" description="SWIM-type" evidence="2">
    <location>
        <begin position="179"/>
        <end position="214"/>
    </location>
</feature>
<keyword evidence="1" id="KW-0862">Zinc</keyword>
<dbReference type="InterPro" id="IPR011604">
    <property type="entry name" value="PDDEXK-like_dom_sf"/>
</dbReference>
<keyword evidence="1" id="KW-0479">Metal-binding</keyword>
<reference evidence="3 4" key="1">
    <citation type="submission" date="2022-05" db="EMBL/GenBank/DDBJ databases">
        <authorList>
            <consortium name="Genoscope - CEA"/>
            <person name="William W."/>
        </authorList>
    </citation>
    <scope>NUCLEOTIDE SEQUENCE [LARGE SCALE GENOMIC DNA]</scope>
</reference>
<gene>
    <name evidence="3" type="ORF">PLOB_00046907</name>
</gene>
<dbReference type="Proteomes" id="UP001159405">
    <property type="component" value="Unassembled WGS sequence"/>
</dbReference>
<dbReference type="InterPro" id="IPR019080">
    <property type="entry name" value="YqaJ_viral_recombinase"/>
</dbReference>
<dbReference type="CDD" id="cd22343">
    <property type="entry name" value="PDDEXK_lambda_exonuclease-like"/>
    <property type="match status" value="1"/>
</dbReference>
<evidence type="ECO:0000259" key="2">
    <source>
        <dbReference type="PROSITE" id="PS50966"/>
    </source>
</evidence>
<keyword evidence="1" id="KW-0863">Zinc-finger</keyword>
<protein>
    <recommendedName>
        <fullName evidence="2">SWIM-type domain-containing protein</fullName>
    </recommendedName>
</protein>
<evidence type="ECO:0000313" key="4">
    <source>
        <dbReference type="Proteomes" id="UP001159405"/>
    </source>
</evidence>
<name>A0ABN8PU54_9CNID</name>
<sequence>MDATLDSNVACADEDFSKLKVHDLKRYLKERGIQLSDGGKGKRKAELVDLCEKAAAMKQAKLDDTAEDRNKLMEDKLRTNDGKLPDPKTLTAWTNNFSNIPEFTFGDLYNYLVGGRKITLRRISVRLKSLLGFKLFRDGHVIDLKYCPLEKNNFCFFKFKVKPTERAKTEDGQATYNGFTILKSSGEVHAAFCPCKGGSDGCCRHVAAVLFDLQATVSNNLMSTCTSGKCEWKKRSGNSQYATLLKNLKIVKAEFGKAEKDPVKPHNFQPGLSSFDSSSMREKLRRGLQQLYPQSVAIHFLPKPEDPDTPEPLVKEHITNDANVERFETVENVTVYTMKEYANIFKCQNNIDNNMDISEDIVESFMKFLSVSESQCDVICSKTVHQGSSQLWFDQRSGRITASNFYRVCHMRDTTDKSNIVKLLMNYCPMEHIPEQLEWGHEKEIAASELYLKKISLKHKELHLLESGLVINQKWPFLGASPDRIRHCECHGKTLVECKSLFAKRNLLPGVAASDKLLKTTKGFKLKEETSWYYQIQGQMAISGIHATDLVIYTNKGILIVHVDFDKEFFSANVGKVTTVFFKFMVPELLTGKILGEVRS</sequence>
<dbReference type="InterPro" id="IPR011335">
    <property type="entry name" value="Restrct_endonuc-II-like"/>
</dbReference>
<dbReference type="InterPro" id="IPR007527">
    <property type="entry name" value="Znf_SWIM"/>
</dbReference>
<accession>A0ABN8PU54</accession>
<dbReference type="PANTHER" id="PTHR47526">
    <property type="entry name" value="ATP-DEPENDENT DNA HELICASE"/>
    <property type="match status" value="1"/>
</dbReference>
<proteinExistence type="predicted"/>
<dbReference type="EMBL" id="CALNXK010000085">
    <property type="protein sequence ID" value="CAH3148814.1"/>
    <property type="molecule type" value="Genomic_DNA"/>
</dbReference>
<comment type="caution">
    <text evidence="3">The sequence shown here is derived from an EMBL/GenBank/DDBJ whole genome shotgun (WGS) entry which is preliminary data.</text>
</comment>
<keyword evidence="4" id="KW-1185">Reference proteome</keyword>
<dbReference type="PANTHER" id="PTHR47526:SF3">
    <property type="entry name" value="PHD-TYPE DOMAIN-CONTAINING PROTEIN"/>
    <property type="match status" value="1"/>
</dbReference>
<dbReference type="SUPFAM" id="SSF52980">
    <property type="entry name" value="Restriction endonuclease-like"/>
    <property type="match status" value="1"/>
</dbReference>
<evidence type="ECO:0000313" key="3">
    <source>
        <dbReference type="EMBL" id="CAH3148814.1"/>
    </source>
</evidence>